<evidence type="ECO:0000256" key="5">
    <source>
        <dbReference type="ARBA" id="ARBA00022725"/>
    </source>
</evidence>
<evidence type="ECO:0000259" key="11">
    <source>
        <dbReference type="PROSITE" id="PS50262"/>
    </source>
</evidence>
<evidence type="ECO:0000313" key="12">
    <source>
        <dbReference type="EMBL" id="KAG9466027.1"/>
    </source>
</evidence>
<feature type="domain" description="G-protein coupled receptors family 1 profile" evidence="11">
    <location>
        <begin position="41"/>
        <end position="290"/>
    </location>
</feature>
<dbReference type="CDD" id="cd15225">
    <property type="entry name" value="7tmA_OR10A-like"/>
    <property type="match status" value="1"/>
</dbReference>
<feature type="transmembrane region" description="Helical" evidence="10">
    <location>
        <begin position="272"/>
        <end position="292"/>
    </location>
</feature>
<keyword evidence="9" id="KW-0675">Receptor</keyword>
<evidence type="ECO:0000256" key="7">
    <source>
        <dbReference type="ARBA" id="ARBA00023136"/>
    </source>
</evidence>
<keyword evidence="7 10" id="KW-0472">Membrane</keyword>
<dbReference type="GO" id="GO:0005886">
    <property type="term" value="C:plasma membrane"/>
    <property type="evidence" value="ECO:0007669"/>
    <property type="project" value="UniProtKB-SubCell"/>
</dbReference>
<dbReference type="InterPro" id="IPR000276">
    <property type="entry name" value="GPCR_Rhodpsn"/>
</dbReference>
<dbReference type="GO" id="GO:0004930">
    <property type="term" value="F:G protein-coupled receptor activity"/>
    <property type="evidence" value="ECO:0007669"/>
    <property type="project" value="UniProtKB-KW"/>
</dbReference>
<evidence type="ECO:0000256" key="1">
    <source>
        <dbReference type="ARBA" id="ARBA00004651"/>
    </source>
</evidence>
<evidence type="ECO:0000256" key="2">
    <source>
        <dbReference type="ARBA" id="ARBA00022475"/>
    </source>
</evidence>
<dbReference type="FunFam" id="1.20.1070.10:FF:000001">
    <property type="entry name" value="Olfactory receptor"/>
    <property type="match status" value="1"/>
</dbReference>
<comment type="similarity">
    <text evidence="9">Belongs to the G-protein coupled receptor 1 family.</text>
</comment>
<keyword evidence="6 10" id="KW-1133">Transmembrane helix</keyword>
<dbReference type="PROSITE" id="PS00237">
    <property type="entry name" value="G_PROTEIN_RECEP_F1_1"/>
    <property type="match status" value="1"/>
</dbReference>
<reference evidence="12" key="1">
    <citation type="thesis" date="2020" institute="ProQuest LLC" country="789 East Eisenhower Parkway, Ann Arbor, MI, USA">
        <title>Comparative Genomics and Chromosome Evolution.</title>
        <authorList>
            <person name="Mudd A.B."/>
        </authorList>
    </citation>
    <scope>NUCLEOTIDE SEQUENCE</scope>
    <source>
        <strain evidence="12">HN-11 Male</strain>
        <tissue evidence="12">Kidney and liver</tissue>
    </source>
</reference>
<keyword evidence="13" id="KW-1185">Reference proteome</keyword>
<dbReference type="PROSITE" id="PS50262">
    <property type="entry name" value="G_PROTEIN_RECEP_F1_2"/>
    <property type="match status" value="1"/>
</dbReference>
<evidence type="ECO:0000313" key="13">
    <source>
        <dbReference type="Proteomes" id="UP000770717"/>
    </source>
</evidence>
<dbReference type="PRINTS" id="PR00245">
    <property type="entry name" value="OLFACTORYR"/>
</dbReference>
<organism evidence="12 13">
    <name type="scientific">Eleutherodactylus coqui</name>
    <name type="common">Puerto Rican coqui</name>
    <dbReference type="NCBI Taxonomy" id="57060"/>
    <lineage>
        <taxon>Eukaryota</taxon>
        <taxon>Metazoa</taxon>
        <taxon>Chordata</taxon>
        <taxon>Craniata</taxon>
        <taxon>Vertebrata</taxon>
        <taxon>Euteleostomi</taxon>
        <taxon>Amphibia</taxon>
        <taxon>Batrachia</taxon>
        <taxon>Anura</taxon>
        <taxon>Neobatrachia</taxon>
        <taxon>Hyloidea</taxon>
        <taxon>Eleutherodactylidae</taxon>
        <taxon>Eleutherodactylinae</taxon>
        <taxon>Eleutherodactylus</taxon>
        <taxon>Eleutherodactylus</taxon>
    </lineage>
</organism>
<accession>A0A8J6C7Y1</accession>
<dbReference type="Gene3D" id="1.20.1070.10">
    <property type="entry name" value="Rhodopsin 7-helix transmembrane proteins"/>
    <property type="match status" value="1"/>
</dbReference>
<keyword evidence="3 10" id="KW-0716">Sensory transduction</keyword>
<name>A0A8J6C7Y1_ELECQ</name>
<feature type="transmembrane region" description="Helical" evidence="10">
    <location>
        <begin position="58"/>
        <end position="78"/>
    </location>
</feature>
<dbReference type="InterPro" id="IPR017452">
    <property type="entry name" value="GPCR_Rhodpsn_7TM"/>
</dbReference>
<keyword evidence="8 9" id="KW-0807">Transducer</keyword>
<feature type="transmembrane region" description="Helical" evidence="10">
    <location>
        <begin position="27"/>
        <end position="51"/>
    </location>
</feature>
<comment type="caution">
    <text evidence="12">The sequence shown here is derived from an EMBL/GenBank/DDBJ whole genome shotgun (WGS) entry which is preliminary data.</text>
</comment>
<evidence type="ECO:0000256" key="6">
    <source>
        <dbReference type="ARBA" id="ARBA00022989"/>
    </source>
</evidence>
<keyword evidence="4 9" id="KW-0812">Transmembrane</keyword>
<proteinExistence type="inferred from homology"/>
<feature type="transmembrane region" description="Helical" evidence="10">
    <location>
        <begin position="184"/>
        <end position="216"/>
    </location>
</feature>
<evidence type="ECO:0000256" key="4">
    <source>
        <dbReference type="ARBA" id="ARBA00022692"/>
    </source>
</evidence>
<evidence type="ECO:0000256" key="10">
    <source>
        <dbReference type="RuleBase" id="RU363047"/>
    </source>
</evidence>
<keyword evidence="2 10" id="KW-1003">Cell membrane</keyword>
<feature type="transmembrane region" description="Helical" evidence="10">
    <location>
        <begin position="237"/>
        <end position="260"/>
    </location>
</feature>
<evidence type="ECO:0000256" key="3">
    <source>
        <dbReference type="ARBA" id="ARBA00022606"/>
    </source>
</evidence>
<comment type="subcellular location">
    <subcellularLocation>
        <location evidence="1 10">Cell membrane</location>
        <topology evidence="1 10">Multi-pass membrane protein</topology>
    </subcellularLocation>
</comment>
<evidence type="ECO:0000256" key="9">
    <source>
        <dbReference type="RuleBase" id="RU000688"/>
    </source>
</evidence>
<dbReference type="SUPFAM" id="SSF81321">
    <property type="entry name" value="Family A G protein-coupled receptor-like"/>
    <property type="match status" value="1"/>
</dbReference>
<keyword evidence="9" id="KW-0297">G-protein coupled receptor</keyword>
<dbReference type="PANTHER" id="PTHR26453">
    <property type="entry name" value="OLFACTORY RECEPTOR"/>
    <property type="match status" value="1"/>
</dbReference>
<dbReference type="PRINTS" id="PR00237">
    <property type="entry name" value="GPCRRHODOPSN"/>
</dbReference>
<protein>
    <recommendedName>
        <fullName evidence="10">Olfactory receptor</fullName>
    </recommendedName>
</protein>
<sequence>MAWKNTTVFAEFTFLGLSSNPRAQTTLFGIFLFAYVFTLLGNLLIIVVTLTDHSLQTAMYLFITNLSFIDLCYSSSITPRMLKDILSSKKTISYVECVVQMYISLSLGQSECILLAIMAYDRYIAICYPLHYTTIMTRTVCIKIAAGNWICGFLLSLSLVVLIWNMDFCGNNKINHFLCEVPELLSLACGNVSAVEFAIFVVSVLILMIPIVFIIMSYIQIIRTILKMKTSEGQQKAFSTCGSHMLVVALFYGSATAAYMKPRSHASSNVDKILAVIYTVIIPMLNPLIYSLRNKEVKRAVKRVYTNRIRMQIF</sequence>
<gene>
    <name evidence="12" type="ORF">GDO78_017338</name>
</gene>
<dbReference type="OrthoDB" id="6147321at2759"/>
<keyword evidence="5 10" id="KW-0552">Olfaction</keyword>
<dbReference type="Proteomes" id="UP000770717">
    <property type="component" value="Unassembled WGS sequence"/>
</dbReference>
<dbReference type="InterPro" id="IPR000725">
    <property type="entry name" value="Olfact_rcpt"/>
</dbReference>
<dbReference type="AlphaFoldDB" id="A0A8J6C7Y1"/>
<dbReference type="Pfam" id="PF13853">
    <property type="entry name" value="7tm_4"/>
    <property type="match status" value="1"/>
</dbReference>
<feature type="transmembrane region" description="Helical" evidence="10">
    <location>
        <begin position="140"/>
        <end position="164"/>
    </location>
</feature>
<evidence type="ECO:0000256" key="8">
    <source>
        <dbReference type="ARBA" id="ARBA00023224"/>
    </source>
</evidence>
<dbReference type="GO" id="GO:0004984">
    <property type="term" value="F:olfactory receptor activity"/>
    <property type="evidence" value="ECO:0007669"/>
    <property type="project" value="InterPro"/>
</dbReference>
<dbReference type="EMBL" id="WNTK01002450">
    <property type="protein sequence ID" value="KAG9466027.1"/>
    <property type="molecule type" value="Genomic_DNA"/>
</dbReference>